<organism evidence="2 3">
    <name type="scientific">Aphis glycines</name>
    <name type="common">Soybean aphid</name>
    <dbReference type="NCBI Taxonomy" id="307491"/>
    <lineage>
        <taxon>Eukaryota</taxon>
        <taxon>Metazoa</taxon>
        <taxon>Ecdysozoa</taxon>
        <taxon>Arthropoda</taxon>
        <taxon>Hexapoda</taxon>
        <taxon>Insecta</taxon>
        <taxon>Pterygota</taxon>
        <taxon>Neoptera</taxon>
        <taxon>Paraneoptera</taxon>
        <taxon>Hemiptera</taxon>
        <taxon>Sternorrhyncha</taxon>
        <taxon>Aphidomorpha</taxon>
        <taxon>Aphidoidea</taxon>
        <taxon>Aphididae</taxon>
        <taxon>Aphidini</taxon>
        <taxon>Aphis</taxon>
        <taxon>Aphis</taxon>
    </lineage>
</organism>
<dbReference type="EMBL" id="VYZN01000014">
    <property type="protein sequence ID" value="KAE9539912.1"/>
    <property type="molecule type" value="Genomic_DNA"/>
</dbReference>
<accession>A0A6G0TW04</accession>
<feature type="transmembrane region" description="Helical" evidence="1">
    <location>
        <begin position="55"/>
        <end position="87"/>
    </location>
</feature>
<feature type="transmembrane region" description="Helical" evidence="1">
    <location>
        <begin position="15"/>
        <end position="34"/>
    </location>
</feature>
<keyword evidence="1" id="KW-0812">Transmembrane</keyword>
<gene>
    <name evidence="2" type="ORF">AGLY_005164</name>
</gene>
<evidence type="ECO:0000313" key="3">
    <source>
        <dbReference type="Proteomes" id="UP000475862"/>
    </source>
</evidence>
<dbReference type="AlphaFoldDB" id="A0A6G0TW04"/>
<dbReference type="Proteomes" id="UP000475862">
    <property type="component" value="Unassembled WGS sequence"/>
</dbReference>
<keyword evidence="1" id="KW-0472">Membrane</keyword>
<reference evidence="2 3" key="1">
    <citation type="submission" date="2019-08" db="EMBL/GenBank/DDBJ databases">
        <title>The genome of the soybean aphid Biotype 1, its phylome, world population structure and adaptation to the North American continent.</title>
        <authorList>
            <person name="Giordano R."/>
            <person name="Donthu R.K."/>
            <person name="Hernandez A.G."/>
            <person name="Wright C.L."/>
            <person name="Zimin A.V."/>
        </authorList>
    </citation>
    <scope>NUCLEOTIDE SEQUENCE [LARGE SCALE GENOMIC DNA]</scope>
    <source>
        <tissue evidence="2">Whole aphids</tissue>
    </source>
</reference>
<keyword evidence="3" id="KW-1185">Reference proteome</keyword>
<keyword evidence="1" id="KW-1133">Transmembrane helix</keyword>
<protein>
    <submittedName>
        <fullName evidence="2">Uncharacterized protein</fullName>
    </submittedName>
</protein>
<sequence length="189" mass="22344">MLIYSSSSSSARSQHVAIIIIIIIIIIVVIRYFHQCDGLEGGARPCHSYRYYYNYYCYYCFVIVIITIIIVIIVIVIVIIIFFIFIIECSNNTVARLVYNYTKKEWPLFRPLEAAYCLPYARAKIIPHNTVRELMNIKITNLKNARSSETFQYFTIFFPPVSVRVTREKLRDDYGSTNTQKYLLKYHYR</sequence>
<evidence type="ECO:0000313" key="2">
    <source>
        <dbReference type="EMBL" id="KAE9539912.1"/>
    </source>
</evidence>
<comment type="caution">
    <text evidence="2">The sequence shown here is derived from an EMBL/GenBank/DDBJ whole genome shotgun (WGS) entry which is preliminary data.</text>
</comment>
<proteinExistence type="predicted"/>
<name>A0A6G0TW04_APHGL</name>
<evidence type="ECO:0000256" key="1">
    <source>
        <dbReference type="SAM" id="Phobius"/>
    </source>
</evidence>